<evidence type="ECO:0000259" key="1">
    <source>
        <dbReference type="SMART" id="SM00966"/>
    </source>
</evidence>
<organism evidence="2 3">
    <name type="scientific">Dehalogenimonas alkenigignens</name>
    <dbReference type="NCBI Taxonomy" id="1217799"/>
    <lineage>
        <taxon>Bacteria</taxon>
        <taxon>Bacillati</taxon>
        <taxon>Chloroflexota</taxon>
        <taxon>Dehalococcoidia</taxon>
        <taxon>Dehalococcoidales</taxon>
        <taxon>Dehalococcoidaceae</taxon>
        <taxon>Dehalogenimonas</taxon>
    </lineage>
</organism>
<dbReference type="InterPro" id="IPR007159">
    <property type="entry name" value="SpoVT-AbrB_dom"/>
</dbReference>
<dbReference type="NCBIfam" id="TIGR01439">
    <property type="entry name" value="lp_hng_hel_AbrB"/>
    <property type="match status" value="1"/>
</dbReference>
<dbReference type="SUPFAM" id="SSF89447">
    <property type="entry name" value="AbrB/MazE/MraZ-like"/>
    <property type="match status" value="1"/>
</dbReference>
<proteinExistence type="predicted"/>
<sequence length="92" mass="10089">MAKTNFDDVWKPKFYGSTTIGERGQMVIPAEARKDFTLIPSSKLLVFGSPGGLMIVKAEHITGFLTRAAEMLRAMDLGHLQPSTQSDTTSED</sequence>
<dbReference type="Proteomes" id="UP000053947">
    <property type="component" value="Unassembled WGS sequence"/>
</dbReference>
<evidence type="ECO:0000313" key="2">
    <source>
        <dbReference type="EMBL" id="KTB47817.1"/>
    </source>
</evidence>
<feature type="domain" description="SpoVT-AbrB" evidence="1">
    <location>
        <begin position="18"/>
        <end position="63"/>
    </location>
</feature>
<name>A0A0W0GH05_9CHLR</name>
<dbReference type="SMART" id="SM00966">
    <property type="entry name" value="SpoVT_AbrB"/>
    <property type="match status" value="1"/>
</dbReference>
<dbReference type="RefSeq" id="WP_058438644.1">
    <property type="nucleotide sequence ID" value="NZ_KQ758903.1"/>
</dbReference>
<protein>
    <submittedName>
        <fullName evidence="2">Looped-hinge helix DNA binding domain, AbrB family</fullName>
    </submittedName>
</protein>
<accession>A0A0W0GH05</accession>
<gene>
    <name evidence="2" type="ORF">DEALK_06620</name>
</gene>
<keyword evidence="3" id="KW-1185">Reference proteome</keyword>
<reference evidence="2 3" key="1">
    <citation type="submission" date="2015-06" db="EMBL/GenBank/DDBJ databases">
        <title>Genome sequence of the organohalide-respiring Dehalogenimonas alkenigignens type strain (IP3-3T).</title>
        <authorList>
            <person name="Key T.A."/>
            <person name="Richmond D.P."/>
            <person name="Bowman K.S."/>
            <person name="Cho Y.-J."/>
            <person name="Chun J."/>
            <person name="da Costa M.S."/>
            <person name="Rainey F.A."/>
            <person name="Moe W.M."/>
        </authorList>
    </citation>
    <scope>NUCLEOTIDE SEQUENCE [LARGE SCALE GENOMIC DNA]</scope>
    <source>
        <strain evidence="2 3">IP3-3</strain>
    </source>
</reference>
<dbReference type="GO" id="GO:0003677">
    <property type="term" value="F:DNA binding"/>
    <property type="evidence" value="ECO:0007669"/>
    <property type="project" value="InterPro"/>
</dbReference>
<dbReference type="EMBL" id="LFDV01000002">
    <property type="protein sequence ID" value="KTB47817.1"/>
    <property type="molecule type" value="Genomic_DNA"/>
</dbReference>
<dbReference type="AlphaFoldDB" id="A0A0W0GH05"/>
<dbReference type="InterPro" id="IPR037914">
    <property type="entry name" value="SpoVT-AbrB_sf"/>
</dbReference>
<comment type="caution">
    <text evidence="2">The sequence shown here is derived from an EMBL/GenBank/DDBJ whole genome shotgun (WGS) entry which is preliminary data.</text>
</comment>
<evidence type="ECO:0000313" key="3">
    <source>
        <dbReference type="Proteomes" id="UP000053947"/>
    </source>
</evidence>